<name>A0A0K9NWG9_ZOSMR</name>
<protein>
    <submittedName>
        <fullName evidence="4">GDSL esterase/lipase</fullName>
    </submittedName>
</protein>
<dbReference type="InterPro" id="IPR036514">
    <property type="entry name" value="SGNH_hydro_sf"/>
</dbReference>
<dbReference type="OrthoDB" id="1600564at2759"/>
<evidence type="ECO:0000313" key="4">
    <source>
        <dbReference type="EMBL" id="KMZ61096.1"/>
    </source>
</evidence>
<proteinExistence type="inferred from homology"/>
<keyword evidence="5" id="KW-1185">Reference proteome</keyword>
<gene>
    <name evidence="4" type="ORF">ZOSMA_54G00250</name>
</gene>
<dbReference type="InterPro" id="IPR001087">
    <property type="entry name" value="GDSL"/>
</dbReference>
<dbReference type="InterPro" id="IPR051058">
    <property type="entry name" value="GDSL_Est/Lipase"/>
</dbReference>
<dbReference type="PANTHER" id="PTHR45648:SF172">
    <property type="entry name" value="(WILD MALAYSIAN BANANA) HYPOTHETICAL PROTEIN"/>
    <property type="match status" value="1"/>
</dbReference>
<dbReference type="SUPFAM" id="SSF52266">
    <property type="entry name" value="SGNH hydrolase"/>
    <property type="match status" value="1"/>
</dbReference>
<dbReference type="PANTHER" id="PTHR45648">
    <property type="entry name" value="GDSL LIPASE/ACYLHYDROLASE FAMILY PROTEIN (AFU_ORTHOLOGUE AFUA_4G14700)"/>
    <property type="match status" value="1"/>
</dbReference>
<dbReference type="OMA" id="PYYGIDM"/>
<dbReference type="EMBL" id="LFYR01001529">
    <property type="protein sequence ID" value="KMZ61096.1"/>
    <property type="molecule type" value="Genomic_DNA"/>
</dbReference>
<dbReference type="CDD" id="cd01837">
    <property type="entry name" value="SGNH_plant_lipase_like"/>
    <property type="match status" value="1"/>
</dbReference>
<evidence type="ECO:0000256" key="2">
    <source>
        <dbReference type="ARBA" id="ARBA00022801"/>
    </source>
</evidence>
<accession>A0A0K9NWG9</accession>
<comment type="similarity">
    <text evidence="1">Belongs to the 'GDSL' lipolytic enzyme family.</text>
</comment>
<dbReference type="GO" id="GO:0016042">
    <property type="term" value="P:lipid catabolic process"/>
    <property type="evidence" value="ECO:0007669"/>
    <property type="project" value="UniProtKB-KW"/>
</dbReference>
<keyword evidence="3" id="KW-0443">Lipid metabolism</keyword>
<organism evidence="4 5">
    <name type="scientific">Zostera marina</name>
    <name type="common">Eelgrass</name>
    <dbReference type="NCBI Taxonomy" id="29655"/>
    <lineage>
        <taxon>Eukaryota</taxon>
        <taxon>Viridiplantae</taxon>
        <taxon>Streptophyta</taxon>
        <taxon>Embryophyta</taxon>
        <taxon>Tracheophyta</taxon>
        <taxon>Spermatophyta</taxon>
        <taxon>Magnoliopsida</taxon>
        <taxon>Liliopsida</taxon>
        <taxon>Zosteraceae</taxon>
        <taxon>Zostera</taxon>
    </lineage>
</organism>
<evidence type="ECO:0000256" key="1">
    <source>
        <dbReference type="ARBA" id="ARBA00008668"/>
    </source>
</evidence>
<keyword evidence="3" id="KW-0442">Lipid degradation</keyword>
<comment type="caution">
    <text evidence="4">The sequence shown here is derived from an EMBL/GenBank/DDBJ whole genome shotgun (WGS) entry which is preliminary data.</text>
</comment>
<dbReference type="Pfam" id="PF00657">
    <property type="entry name" value="Lipase_GDSL"/>
    <property type="match status" value="1"/>
</dbReference>
<dbReference type="STRING" id="29655.A0A0K9NWG9"/>
<dbReference type="Gene3D" id="3.40.50.1110">
    <property type="entry name" value="SGNH hydrolase"/>
    <property type="match status" value="1"/>
</dbReference>
<reference evidence="5" key="1">
    <citation type="journal article" date="2016" name="Nature">
        <title>The genome of the seagrass Zostera marina reveals angiosperm adaptation to the sea.</title>
        <authorList>
            <person name="Olsen J.L."/>
            <person name="Rouze P."/>
            <person name="Verhelst B."/>
            <person name="Lin Y.-C."/>
            <person name="Bayer T."/>
            <person name="Collen J."/>
            <person name="Dattolo E."/>
            <person name="De Paoli E."/>
            <person name="Dittami S."/>
            <person name="Maumus F."/>
            <person name="Michel G."/>
            <person name="Kersting A."/>
            <person name="Lauritano C."/>
            <person name="Lohaus R."/>
            <person name="Toepel M."/>
            <person name="Tonon T."/>
            <person name="Vanneste K."/>
            <person name="Amirebrahimi M."/>
            <person name="Brakel J."/>
            <person name="Bostroem C."/>
            <person name="Chovatia M."/>
            <person name="Grimwood J."/>
            <person name="Jenkins J.W."/>
            <person name="Jueterbock A."/>
            <person name="Mraz A."/>
            <person name="Stam W.T."/>
            <person name="Tice H."/>
            <person name="Bornberg-Bauer E."/>
            <person name="Green P.J."/>
            <person name="Pearson G.A."/>
            <person name="Procaccini G."/>
            <person name="Duarte C.M."/>
            <person name="Schmutz J."/>
            <person name="Reusch T.B.H."/>
            <person name="Van de Peer Y."/>
        </authorList>
    </citation>
    <scope>NUCLEOTIDE SEQUENCE [LARGE SCALE GENOMIC DNA]</scope>
    <source>
        <strain evidence="5">cv. Finnish</strain>
    </source>
</reference>
<dbReference type="AlphaFoldDB" id="A0A0K9NWG9"/>
<sequence>MYEWCDVPAIYMFGDSTADVGNNNQLLGNEVPRANYSPYGIDYPGGIATGRFCNGKIAIDYIAMMMRFKGSPPPYLSTIDNPLKQAQGVNFASGGAGILGQNTSIYLNAQLMDFKRTKEILIKAKGKVRAKRFLAKSIILFSIASNDLFAFTQNFGFQNTTKNSIFVSSLASQFKNQIKIIYRQGGRKFVVFGVGRLGCIPALRAFNANYSCLEDMNNLSKLFNEALKMELHHLRSICRRMNVLYIDSYGINEVITSSPLKYGFTEIKAACCALNARGLCLPNSTLCENRNQYISWDSIHPTQALYEVSTNFAFYGSPTFAYPINIQELIFM</sequence>
<keyword evidence="2" id="KW-0378">Hydrolase</keyword>
<dbReference type="Proteomes" id="UP000036987">
    <property type="component" value="Unassembled WGS sequence"/>
</dbReference>
<evidence type="ECO:0000256" key="3">
    <source>
        <dbReference type="ARBA" id="ARBA00022963"/>
    </source>
</evidence>
<dbReference type="InterPro" id="IPR035669">
    <property type="entry name" value="SGNH_plant_lipase-like"/>
</dbReference>
<evidence type="ECO:0000313" key="5">
    <source>
        <dbReference type="Proteomes" id="UP000036987"/>
    </source>
</evidence>
<dbReference type="GO" id="GO:0016788">
    <property type="term" value="F:hydrolase activity, acting on ester bonds"/>
    <property type="evidence" value="ECO:0007669"/>
    <property type="project" value="InterPro"/>
</dbReference>